<name>X1IUP6_9ZZZZ</name>
<proteinExistence type="predicted"/>
<accession>X1IUP6</accession>
<sequence>MGAYLSTTITSPQVVAAGGVLAGDFTVTSPSAGNFYLLMEQYTDALVLIPSSPAYLYQAVAGGTYVNSTTLYTSRARAAAGVVEAITASLTLPNSDCLLYVFLKKRASSVTAGAFVCWHHI</sequence>
<organism evidence="1">
    <name type="scientific">marine sediment metagenome</name>
    <dbReference type="NCBI Taxonomy" id="412755"/>
    <lineage>
        <taxon>unclassified sequences</taxon>
        <taxon>metagenomes</taxon>
        <taxon>ecological metagenomes</taxon>
    </lineage>
</organism>
<gene>
    <name evidence="1" type="ORF">S03H2_59931</name>
</gene>
<protein>
    <submittedName>
        <fullName evidence="1">Uncharacterized protein</fullName>
    </submittedName>
</protein>
<dbReference type="AlphaFoldDB" id="X1IUP6"/>
<evidence type="ECO:0000313" key="1">
    <source>
        <dbReference type="EMBL" id="GAH86151.1"/>
    </source>
</evidence>
<dbReference type="EMBL" id="BARU01038575">
    <property type="protein sequence ID" value="GAH86151.1"/>
    <property type="molecule type" value="Genomic_DNA"/>
</dbReference>
<reference evidence="1" key="1">
    <citation type="journal article" date="2014" name="Front. Microbiol.">
        <title>High frequency of phylogenetically diverse reductive dehalogenase-homologous genes in deep subseafloor sedimentary metagenomes.</title>
        <authorList>
            <person name="Kawai M."/>
            <person name="Futagami T."/>
            <person name="Toyoda A."/>
            <person name="Takaki Y."/>
            <person name="Nishi S."/>
            <person name="Hori S."/>
            <person name="Arai W."/>
            <person name="Tsubouchi T."/>
            <person name="Morono Y."/>
            <person name="Uchiyama I."/>
            <person name="Ito T."/>
            <person name="Fujiyama A."/>
            <person name="Inagaki F."/>
            <person name="Takami H."/>
        </authorList>
    </citation>
    <scope>NUCLEOTIDE SEQUENCE</scope>
    <source>
        <strain evidence="1">Expedition CK06-06</strain>
    </source>
</reference>
<comment type="caution">
    <text evidence="1">The sequence shown here is derived from an EMBL/GenBank/DDBJ whole genome shotgun (WGS) entry which is preliminary data.</text>
</comment>